<dbReference type="EMBL" id="JACBPP010000002">
    <property type="protein sequence ID" value="KAF8003964.1"/>
    <property type="molecule type" value="Genomic_DNA"/>
</dbReference>
<comment type="caution">
    <text evidence="1">The sequence shown here is derived from an EMBL/GenBank/DDBJ whole genome shotgun (WGS) entry which is preliminary data.</text>
</comment>
<keyword evidence="2" id="KW-1185">Reference proteome</keyword>
<accession>A0A8H7GWS6</accession>
<protein>
    <submittedName>
        <fullName evidence="1">Uncharacterized protein</fullName>
    </submittedName>
</protein>
<sequence>MTFIDENSFNSNAFVRSAEELHGLMLEAEKLQLKYVKLIYRTLLEAVEILGYFNLSHPAQHLLRYTVHMNLHLLSMHNTKGLPKVPRAKFVQVQSRHRRDLKLWRSIFQKCAGVPRAVKSIFRGQYNRAVRTIQSMAQHYFNKHIEILIDSTISLRRYLKFLIFHGLL</sequence>
<organism evidence="1 2">
    <name type="scientific">Metschnikowia pulcherrima</name>
    <dbReference type="NCBI Taxonomy" id="27326"/>
    <lineage>
        <taxon>Eukaryota</taxon>
        <taxon>Fungi</taxon>
        <taxon>Dikarya</taxon>
        <taxon>Ascomycota</taxon>
        <taxon>Saccharomycotina</taxon>
        <taxon>Pichiomycetes</taxon>
        <taxon>Metschnikowiaceae</taxon>
        <taxon>Metschnikowia</taxon>
    </lineage>
</organism>
<reference evidence="1" key="1">
    <citation type="submission" date="2020-10" db="EMBL/GenBank/DDBJ databases">
        <title>The Whole-Genome Sequence of Metschnikowia persimmonesis, a Novel Endophytic Yeast Species Isolated from Medicinal Plant Diospyros kaki Thumb.</title>
        <authorList>
            <person name="Rahmat E."/>
            <person name="Kang Y."/>
        </authorList>
    </citation>
    <scope>NUCLEOTIDE SEQUENCE</scope>
    <source>
        <strain evidence="1">KIOM G15050</strain>
    </source>
</reference>
<proteinExistence type="predicted"/>
<evidence type="ECO:0000313" key="1">
    <source>
        <dbReference type="EMBL" id="KAF8003964.1"/>
    </source>
</evidence>
<name>A0A8H7GWS6_9ASCO</name>
<dbReference type="Proteomes" id="UP000649328">
    <property type="component" value="Unassembled WGS sequence"/>
</dbReference>
<gene>
    <name evidence="1" type="ORF">HF325_001412</name>
</gene>
<evidence type="ECO:0000313" key="2">
    <source>
        <dbReference type="Proteomes" id="UP000649328"/>
    </source>
</evidence>
<dbReference type="AlphaFoldDB" id="A0A8H7GWS6"/>